<reference evidence="5" key="1">
    <citation type="journal article" date="2019" name="Gigascience">
        <title>De novo genome assembly of the endangered Acer yangbiense, a plant species with extremely small populations endemic to Yunnan Province, China.</title>
        <authorList>
            <person name="Yang J."/>
            <person name="Wariss H.M."/>
            <person name="Tao L."/>
            <person name="Zhang R."/>
            <person name="Yun Q."/>
            <person name="Hollingsworth P."/>
            <person name="Dao Z."/>
            <person name="Luo G."/>
            <person name="Guo H."/>
            <person name="Ma Y."/>
            <person name="Sun W."/>
        </authorList>
    </citation>
    <scope>NUCLEOTIDE SEQUENCE [LARGE SCALE GENOMIC DNA]</scope>
    <source>
        <strain evidence="5">cv. Malutang</strain>
    </source>
</reference>
<evidence type="ECO:0000256" key="2">
    <source>
        <dbReference type="SAM" id="MobiDB-lite"/>
    </source>
</evidence>
<dbReference type="Pfam" id="PF14392">
    <property type="entry name" value="zf-CCHC_4"/>
    <property type="match status" value="1"/>
</dbReference>
<dbReference type="InterPro" id="IPR001878">
    <property type="entry name" value="Znf_CCHC"/>
</dbReference>
<keyword evidence="5" id="KW-1185">Reference proteome</keyword>
<keyword evidence="1" id="KW-0863">Zinc-finger</keyword>
<evidence type="ECO:0000256" key="1">
    <source>
        <dbReference type="PROSITE-ProRule" id="PRU00047"/>
    </source>
</evidence>
<keyword evidence="1" id="KW-0862">Zinc</keyword>
<comment type="caution">
    <text evidence="4">The sequence shown here is derived from an EMBL/GenBank/DDBJ whole genome shotgun (WGS) entry which is preliminary data.</text>
</comment>
<sequence length="491" mass="54850">MSADEVARLCASMSLKERDGPVRTLQTDLKDTGLKRMTMSLNVDDKRKIISGGPWSFNDALIVMEDPGGKGDVNRMKFNKAEFWIQIHNVPMICMTEDTTRFLGSIIGYVQEIDGGDTGSNMVKFLRVRVKIDVDIPLRRCLRVDTMGDGVESVMLLKYERLPDFCFRCGHLGHSCRDCPDKLTGDVAIGEEFLYGPWMRAPTPFKRNGGWGRRWELRGGGETVRFQSRDHEIRGGQNNAVTSGKGGHLPGTRMMEDRGLYRTPVLESNKIGKEIAIDPMEGNRAGSADKTDVSGIQGNQGYDEGGNLGPNYMRENGDSIRISNLNYIPVDNEVGRIKAIKSTEESKDQTREVEKENQLLVFTAQNSQSNLGDLSLVSTWKRRARNHHRSIEQNNGGVVIGKKNKGAVLGKAIEISKKQKFVSSGEDSTDACFMHSLKIPAHVHFHDFMIIYLSNLGSGDLELLCVILWRIWSGRNQIVHNGTDLVLEDVF</sequence>
<dbReference type="AlphaFoldDB" id="A0A5C7HXM5"/>
<evidence type="ECO:0000313" key="5">
    <source>
        <dbReference type="Proteomes" id="UP000323000"/>
    </source>
</evidence>
<evidence type="ECO:0000313" key="4">
    <source>
        <dbReference type="EMBL" id="TXG60912.1"/>
    </source>
</evidence>
<proteinExistence type="predicted"/>
<protein>
    <recommendedName>
        <fullName evidence="3">CCHC-type domain-containing protein</fullName>
    </recommendedName>
</protein>
<dbReference type="OrthoDB" id="2219495at2759"/>
<feature type="region of interest" description="Disordered" evidence="2">
    <location>
        <begin position="281"/>
        <end position="308"/>
    </location>
</feature>
<dbReference type="InterPro" id="IPR025836">
    <property type="entry name" value="Zn_knuckle_CX2CX4HX4C"/>
</dbReference>
<feature type="region of interest" description="Disordered" evidence="2">
    <location>
        <begin position="235"/>
        <end position="254"/>
    </location>
</feature>
<feature type="domain" description="CCHC-type" evidence="3">
    <location>
        <begin position="166"/>
        <end position="181"/>
    </location>
</feature>
<dbReference type="PROSITE" id="PS50158">
    <property type="entry name" value="ZF_CCHC"/>
    <property type="match status" value="1"/>
</dbReference>
<dbReference type="GO" id="GO:0003676">
    <property type="term" value="F:nucleic acid binding"/>
    <property type="evidence" value="ECO:0007669"/>
    <property type="project" value="InterPro"/>
</dbReference>
<dbReference type="Proteomes" id="UP000323000">
    <property type="component" value="Chromosome 5"/>
</dbReference>
<dbReference type="PANTHER" id="PTHR31286:SF167">
    <property type="entry name" value="OS09G0268800 PROTEIN"/>
    <property type="match status" value="1"/>
</dbReference>
<name>A0A5C7HXM5_9ROSI</name>
<dbReference type="InterPro" id="IPR040256">
    <property type="entry name" value="At4g02000-like"/>
</dbReference>
<keyword evidence="1" id="KW-0479">Metal-binding</keyword>
<gene>
    <name evidence="4" type="ORF">EZV62_012275</name>
</gene>
<accession>A0A5C7HXM5</accession>
<dbReference type="GO" id="GO:0008270">
    <property type="term" value="F:zinc ion binding"/>
    <property type="evidence" value="ECO:0007669"/>
    <property type="project" value="UniProtKB-KW"/>
</dbReference>
<dbReference type="PANTHER" id="PTHR31286">
    <property type="entry name" value="GLYCINE-RICH CELL WALL STRUCTURAL PROTEIN 1.8-LIKE"/>
    <property type="match status" value="1"/>
</dbReference>
<dbReference type="InterPro" id="IPR036875">
    <property type="entry name" value="Znf_CCHC_sf"/>
</dbReference>
<dbReference type="SUPFAM" id="SSF57756">
    <property type="entry name" value="Retrovirus zinc finger-like domains"/>
    <property type="match status" value="1"/>
</dbReference>
<dbReference type="EMBL" id="VAHF01000005">
    <property type="protein sequence ID" value="TXG60912.1"/>
    <property type="molecule type" value="Genomic_DNA"/>
</dbReference>
<evidence type="ECO:0000259" key="3">
    <source>
        <dbReference type="PROSITE" id="PS50158"/>
    </source>
</evidence>
<organism evidence="4 5">
    <name type="scientific">Acer yangbiense</name>
    <dbReference type="NCBI Taxonomy" id="1000413"/>
    <lineage>
        <taxon>Eukaryota</taxon>
        <taxon>Viridiplantae</taxon>
        <taxon>Streptophyta</taxon>
        <taxon>Embryophyta</taxon>
        <taxon>Tracheophyta</taxon>
        <taxon>Spermatophyta</taxon>
        <taxon>Magnoliopsida</taxon>
        <taxon>eudicotyledons</taxon>
        <taxon>Gunneridae</taxon>
        <taxon>Pentapetalae</taxon>
        <taxon>rosids</taxon>
        <taxon>malvids</taxon>
        <taxon>Sapindales</taxon>
        <taxon>Sapindaceae</taxon>
        <taxon>Hippocastanoideae</taxon>
        <taxon>Acereae</taxon>
        <taxon>Acer</taxon>
    </lineage>
</organism>